<protein>
    <submittedName>
        <fullName evidence="7">Arylsulfatase</fullName>
    </submittedName>
</protein>
<feature type="domain" description="Sulfatase N-terminal" evidence="6">
    <location>
        <begin position="23"/>
        <end position="329"/>
    </location>
</feature>
<dbReference type="Gene3D" id="3.40.720.10">
    <property type="entry name" value="Alkaline Phosphatase, subunit A"/>
    <property type="match status" value="1"/>
</dbReference>
<proteinExistence type="inferred from homology"/>
<evidence type="ECO:0000313" key="8">
    <source>
        <dbReference type="Proteomes" id="UP001596472"/>
    </source>
</evidence>
<evidence type="ECO:0000259" key="6">
    <source>
        <dbReference type="Pfam" id="PF00884"/>
    </source>
</evidence>
<comment type="similarity">
    <text evidence="1">Belongs to the sulfatase family.</text>
</comment>
<dbReference type="Proteomes" id="UP001596472">
    <property type="component" value="Unassembled WGS sequence"/>
</dbReference>
<keyword evidence="3" id="KW-0378">Hydrolase</keyword>
<dbReference type="InterPro" id="IPR017850">
    <property type="entry name" value="Alkaline_phosphatase_core_sf"/>
</dbReference>
<feature type="chain" id="PRO_5046753921" evidence="5">
    <location>
        <begin position="22"/>
        <end position="609"/>
    </location>
</feature>
<keyword evidence="2" id="KW-0479">Metal-binding</keyword>
<dbReference type="CDD" id="cd16146">
    <property type="entry name" value="ARS_like"/>
    <property type="match status" value="1"/>
</dbReference>
<organism evidence="7 8">
    <name type="scientific">Haloferula chungangensis</name>
    <dbReference type="NCBI Taxonomy" id="1048331"/>
    <lineage>
        <taxon>Bacteria</taxon>
        <taxon>Pseudomonadati</taxon>
        <taxon>Verrucomicrobiota</taxon>
        <taxon>Verrucomicrobiia</taxon>
        <taxon>Verrucomicrobiales</taxon>
        <taxon>Verrucomicrobiaceae</taxon>
        <taxon>Haloferula</taxon>
    </lineage>
</organism>
<keyword evidence="5" id="KW-0732">Signal</keyword>
<accession>A0ABW2LAI8</accession>
<evidence type="ECO:0000256" key="2">
    <source>
        <dbReference type="ARBA" id="ARBA00022723"/>
    </source>
</evidence>
<dbReference type="PROSITE" id="PS00523">
    <property type="entry name" value="SULFATASE_1"/>
    <property type="match status" value="1"/>
</dbReference>
<dbReference type="InterPro" id="IPR050738">
    <property type="entry name" value="Sulfatase"/>
</dbReference>
<evidence type="ECO:0000256" key="3">
    <source>
        <dbReference type="ARBA" id="ARBA00022801"/>
    </source>
</evidence>
<comment type="caution">
    <text evidence="7">The sequence shown here is derived from an EMBL/GenBank/DDBJ whole genome shotgun (WGS) entry which is preliminary data.</text>
</comment>
<keyword evidence="8" id="KW-1185">Reference proteome</keyword>
<dbReference type="RefSeq" id="WP_379714675.1">
    <property type="nucleotide sequence ID" value="NZ_JBHTBS010000010.1"/>
</dbReference>
<dbReference type="SUPFAM" id="SSF53649">
    <property type="entry name" value="Alkaline phosphatase-like"/>
    <property type="match status" value="1"/>
</dbReference>
<dbReference type="InterPro" id="IPR024607">
    <property type="entry name" value="Sulfatase_CS"/>
</dbReference>
<dbReference type="EMBL" id="JBHTBS010000010">
    <property type="protein sequence ID" value="MFC7338814.1"/>
    <property type="molecule type" value="Genomic_DNA"/>
</dbReference>
<evidence type="ECO:0000256" key="1">
    <source>
        <dbReference type="ARBA" id="ARBA00008779"/>
    </source>
</evidence>
<feature type="signal peptide" evidence="5">
    <location>
        <begin position="1"/>
        <end position="21"/>
    </location>
</feature>
<dbReference type="PANTHER" id="PTHR42693:SF53">
    <property type="entry name" value="ENDO-4-O-SULFATASE"/>
    <property type="match status" value="1"/>
</dbReference>
<evidence type="ECO:0000256" key="5">
    <source>
        <dbReference type="SAM" id="SignalP"/>
    </source>
</evidence>
<evidence type="ECO:0000313" key="7">
    <source>
        <dbReference type="EMBL" id="MFC7338814.1"/>
    </source>
</evidence>
<sequence length="609" mass="67133">MLAILVRVAVTKLLLSSVLLAGPNVVIVLTDDQGYGDVSAHGNPDLRTPAMDALREESTALDRFFVSPTCAPTRAALLTGRHEFAVGVSHTVAGRSLLRPGLPTLAEVMRGAGYATGIFGKWHLGDNAPCRPEDRGFDEVFVHGGGGIGQTPDRWGNTYWDPMIRRKNGWVATDGYCTDVFFAEATKWMETQVTARKPFLLWLATNAPHDPYDAPKGKAEELKERGLDEPAASFYAMIENIDANLGRLLGRIEELGMEEETIVIFMTDNGSAVPHFNAGMKGAKASVDEGGVRVPCFVRWPGKVAAGASILPPTAHVDVMPSVAGLCGVALPEGWKGDGLDLSAALLGQEKFPSKRTLFTHLGRWPGDESPERFRSKDFSVRDERWRLVGLELFDMQEDPGQKVNVFEKHPEEATRLLMEYGRWWESVVPIVREPVRQVIGGEQQVVELTAHDWWPSREEEAGNRQAFSHQLGIRNFLDKARVAGTRNALPGTSGHWKLEAARAGNYQIRMALLPKEASKDEVAHLAKLRPGTAHVRVGQEEVQLKVLEGATELSLLLDLDAGPVELEAWFEGQLLGPRKLGAFFVELERLGERKRSKAEFHVKEAPEK</sequence>
<dbReference type="PANTHER" id="PTHR42693">
    <property type="entry name" value="ARYLSULFATASE FAMILY MEMBER"/>
    <property type="match status" value="1"/>
</dbReference>
<gene>
    <name evidence="7" type="ORF">ACFQY0_16580</name>
</gene>
<dbReference type="Pfam" id="PF00884">
    <property type="entry name" value="Sulfatase"/>
    <property type="match status" value="1"/>
</dbReference>
<dbReference type="Gene3D" id="3.30.1120.10">
    <property type="match status" value="1"/>
</dbReference>
<name>A0ABW2LAI8_9BACT</name>
<reference evidence="8" key="1">
    <citation type="journal article" date="2019" name="Int. J. Syst. Evol. Microbiol.">
        <title>The Global Catalogue of Microorganisms (GCM) 10K type strain sequencing project: providing services to taxonomists for standard genome sequencing and annotation.</title>
        <authorList>
            <consortium name="The Broad Institute Genomics Platform"/>
            <consortium name="The Broad Institute Genome Sequencing Center for Infectious Disease"/>
            <person name="Wu L."/>
            <person name="Ma J."/>
        </authorList>
    </citation>
    <scope>NUCLEOTIDE SEQUENCE [LARGE SCALE GENOMIC DNA]</scope>
    <source>
        <strain evidence="8">CGMCC 4.1467</strain>
    </source>
</reference>
<keyword evidence="4" id="KW-0106">Calcium</keyword>
<dbReference type="InterPro" id="IPR000917">
    <property type="entry name" value="Sulfatase_N"/>
</dbReference>
<evidence type="ECO:0000256" key="4">
    <source>
        <dbReference type="ARBA" id="ARBA00022837"/>
    </source>
</evidence>